<keyword evidence="2" id="KW-1185">Reference proteome</keyword>
<protein>
    <recommendedName>
        <fullName evidence="3">DUF3117 domain-containing protein</fullName>
    </recommendedName>
</protein>
<dbReference type="Proteomes" id="UP000251995">
    <property type="component" value="Chromosome"/>
</dbReference>
<dbReference type="OrthoDB" id="8481103at2"/>
<dbReference type="InterPro" id="IPR021465">
    <property type="entry name" value="DUF3117"/>
</dbReference>
<dbReference type="AlphaFoldDB" id="A0A344UVL1"/>
<dbReference type="RefSeq" id="WP_114045204.1">
    <property type="nucleotide sequence ID" value="NZ_CP025198.1"/>
</dbReference>
<sequence length="55" mass="5797">MAAMKPRTGDGPMEVTKEGRGIVMRVPVDGGGRLVVELNAEEATALLNCLRETVG</sequence>
<dbReference type="Pfam" id="PF11314">
    <property type="entry name" value="DUF3117"/>
    <property type="match status" value="1"/>
</dbReference>
<reference evidence="1 2" key="1">
    <citation type="submission" date="2017-12" db="EMBL/GenBank/DDBJ databases">
        <title>The whole genome sequence of the Acidipropionibacterium virtanenii sp. nov. type strain JS278.</title>
        <authorList>
            <person name="Laine P."/>
            <person name="Deptula P."/>
            <person name="Varmanen P."/>
            <person name="Auvinen P."/>
        </authorList>
    </citation>
    <scope>NUCLEOTIDE SEQUENCE [LARGE SCALE GENOMIC DNA]</scope>
    <source>
        <strain evidence="1 2">JS278</strain>
    </source>
</reference>
<evidence type="ECO:0000313" key="1">
    <source>
        <dbReference type="EMBL" id="AXE39309.1"/>
    </source>
</evidence>
<proteinExistence type="predicted"/>
<dbReference type="KEGG" id="acij:JS278_02157"/>
<dbReference type="EMBL" id="CP025198">
    <property type="protein sequence ID" value="AXE39309.1"/>
    <property type="molecule type" value="Genomic_DNA"/>
</dbReference>
<evidence type="ECO:0008006" key="3">
    <source>
        <dbReference type="Google" id="ProtNLM"/>
    </source>
</evidence>
<evidence type="ECO:0000313" key="2">
    <source>
        <dbReference type="Proteomes" id="UP000251995"/>
    </source>
</evidence>
<gene>
    <name evidence="1" type="ORF">JS278_02157</name>
</gene>
<name>A0A344UVL1_9ACTN</name>
<accession>A0A344UVL1</accession>
<organism evidence="1 2">
    <name type="scientific">Acidipropionibacterium virtanenii</name>
    <dbReference type="NCBI Taxonomy" id="2057246"/>
    <lineage>
        <taxon>Bacteria</taxon>
        <taxon>Bacillati</taxon>
        <taxon>Actinomycetota</taxon>
        <taxon>Actinomycetes</taxon>
        <taxon>Propionibacteriales</taxon>
        <taxon>Propionibacteriaceae</taxon>
        <taxon>Acidipropionibacterium</taxon>
    </lineage>
</organism>